<dbReference type="InterPro" id="IPR036188">
    <property type="entry name" value="FAD/NAD-bd_sf"/>
</dbReference>
<dbReference type="Gene3D" id="3.50.50.60">
    <property type="entry name" value="FAD/NAD(P)-binding domain"/>
    <property type="match status" value="2"/>
</dbReference>
<gene>
    <name evidence="8" type="ORF">BN1050_00714</name>
</gene>
<dbReference type="PATRIC" id="fig|1461583.4.peg.686"/>
<proteinExistence type="inferred from homology"/>
<keyword evidence="3 6" id="KW-0274">FAD</keyword>
<evidence type="ECO:0000256" key="4">
    <source>
        <dbReference type="ARBA" id="ARBA00022857"/>
    </source>
</evidence>
<evidence type="ECO:0000256" key="3">
    <source>
        <dbReference type="ARBA" id="ARBA00022827"/>
    </source>
</evidence>
<dbReference type="EMBL" id="LN483073">
    <property type="protein sequence ID" value="CEA00728.1"/>
    <property type="molecule type" value="Genomic_DNA"/>
</dbReference>
<feature type="binding site" evidence="6">
    <location>
        <position position="34"/>
    </location>
    <ligand>
        <name>FAD</name>
        <dbReference type="ChEBI" id="CHEBI:57692"/>
    </ligand>
</feature>
<reference evidence="8" key="1">
    <citation type="submission" date="2014-07" db="EMBL/GenBank/DDBJ databases">
        <authorList>
            <person name="Urmite Genomes Urmite Genomes"/>
        </authorList>
    </citation>
    <scope>NUCLEOTIDE SEQUENCE</scope>
    <source>
        <strain evidence="8">13S34_air</strain>
    </source>
</reference>
<comment type="similarity">
    <text evidence="6">Belongs to the ferredoxin--NADP reductase type 2 family.</text>
</comment>
<dbReference type="InterPro" id="IPR023753">
    <property type="entry name" value="FAD/NAD-binding_dom"/>
</dbReference>
<name>A0A078M041_9BACL</name>
<dbReference type="InterPro" id="IPR050097">
    <property type="entry name" value="Ferredoxin-NADP_redctase_2"/>
</dbReference>
<evidence type="ECO:0000256" key="1">
    <source>
        <dbReference type="ARBA" id="ARBA00011738"/>
    </source>
</evidence>
<protein>
    <recommendedName>
        <fullName evidence="6">Ferredoxin--NADP reductase</fullName>
        <shortName evidence="6">FNR</shortName>
        <shortName evidence="6">Fd-NADP(+) reductase</shortName>
        <ecNumber evidence="6">1.18.1.2</ecNumber>
    </recommendedName>
</protein>
<comment type="cofactor">
    <cofactor evidence="6">
        <name>FAD</name>
        <dbReference type="ChEBI" id="CHEBI:57692"/>
    </cofactor>
    <text evidence="6">Binds 1 FAD per subunit.</text>
</comment>
<dbReference type="AlphaFoldDB" id="A0A078M041"/>
<dbReference type="Pfam" id="PF07992">
    <property type="entry name" value="Pyr_redox_2"/>
    <property type="match status" value="1"/>
</dbReference>
<dbReference type="HOGENOM" id="CLU_031864_5_5_9"/>
<comment type="subunit">
    <text evidence="1 6">Homodimer.</text>
</comment>
<dbReference type="InterPro" id="IPR022890">
    <property type="entry name" value="Fd--NADP_Rdtase_type_2"/>
</dbReference>
<sequence>MEKMKDITIIGGGPAGMFASFYSGLRGMSVRIVEFQDKLGGKMHVYPEKIIWDIGGVAPKPCYEVIQDIVAQGLHFSPEVKLNERVIDIKKLAEQHFVVETESGEVFHSKAVIIAVGGGIIKPMTLDIEGAERYEVANLNYVVQSVQKYKDKHVLISGAGNAALDWAADLAPHAKSLTLCYRKDEISGHEHMKDELAALGVVEKKLTAIKQLIGDESGKKIKEVVLISTEDGTEEVLAVDEVIISHGFNRDAALVDNASVRLARHDDFYIQGQGNARSSVDGIFACGDILKHEAKVHLIASAFNDGANAANLAKKYIEPEAYDNGRVSSHNEVFKEKNKEVLKKYLVNA</sequence>
<comment type="caution">
    <text evidence="6">Lacks conserved residue(s) required for the propagation of feature annotation.</text>
</comment>
<dbReference type="SUPFAM" id="SSF51905">
    <property type="entry name" value="FAD/NAD(P)-binding domain"/>
    <property type="match status" value="1"/>
</dbReference>
<feature type="binding site" evidence="6">
    <location>
        <position position="46"/>
    </location>
    <ligand>
        <name>FAD</name>
        <dbReference type="ChEBI" id="CHEBI:57692"/>
    </ligand>
</feature>
<feature type="binding site" evidence="6">
    <location>
        <position position="86"/>
    </location>
    <ligand>
        <name>FAD</name>
        <dbReference type="ChEBI" id="CHEBI:57692"/>
    </ligand>
</feature>
<evidence type="ECO:0000259" key="7">
    <source>
        <dbReference type="Pfam" id="PF07992"/>
    </source>
</evidence>
<comment type="catalytic activity">
    <reaction evidence="6">
        <text>2 reduced [2Fe-2S]-[ferredoxin] + NADP(+) + H(+) = 2 oxidized [2Fe-2S]-[ferredoxin] + NADPH</text>
        <dbReference type="Rhea" id="RHEA:20125"/>
        <dbReference type="Rhea" id="RHEA-COMP:10000"/>
        <dbReference type="Rhea" id="RHEA-COMP:10001"/>
        <dbReference type="ChEBI" id="CHEBI:15378"/>
        <dbReference type="ChEBI" id="CHEBI:33737"/>
        <dbReference type="ChEBI" id="CHEBI:33738"/>
        <dbReference type="ChEBI" id="CHEBI:57783"/>
        <dbReference type="ChEBI" id="CHEBI:58349"/>
        <dbReference type="EC" id="1.18.1.2"/>
    </reaction>
</comment>
<dbReference type="PRINTS" id="PR00469">
    <property type="entry name" value="PNDRDTASEII"/>
</dbReference>
<dbReference type="HAMAP" id="MF_01685">
    <property type="entry name" value="FENR2"/>
    <property type="match status" value="1"/>
</dbReference>
<evidence type="ECO:0000256" key="2">
    <source>
        <dbReference type="ARBA" id="ARBA00022630"/>
    </source>
</evidence>
<keyword evidence="5 6" id="KW-0560">Oxidoreductase</keyword>
<feature type="binding site" evidence="6">
    <location>
        <position position="329"/>
    </location>
    <ligand>
        <name>FAD</name>
        <dbReference type="ChEBI" id="CHEBI:57692"/>
    </ligand>
</feature>
<dbReference type="GO" id="GO:0050660">
    <property type="term" value="F:flavin adenine dinucleotide binding"/>
    <property type="evidence" value="ECO:0007669"/>
    <property type="project" value="UniProtKB-UniRule"/>
</dbReference>
<feature type="binding site" evidence="6">
    <location>
        <position position="42"/>
    </location>
    <ligand>
        <name>FAD</name>
        <dbReference type="ChEBI" id="CHEBI:57692"/>
    </ligand>
</feature>
<keyword evidence="2 6" id="KW-0285">Flavoprotein</keyword>
<dbReference type="GO" id="GO:0050661">
    <property type="term" value="F:NADP binding"/>
    <property type="evidence" value="ECO:0007669"/>
    <property type="project" value="UniProtKB-UniRule"/>
</dbReference>
<dbReference type="EC" id="1.18.1.2" evidence="6"/>
<evidence type="ECO:0000256" key="5">
    <source>
        <dbReference type="ARBA" id="ARBA00023002"/>
    </source>
</evidence>
<feature type="binding site" evidence="6">
    <location>
        <position position="288"/>
    </location>
    <ligand>
        <name>FAD</name>
        <dbReference type="ChEBI" id="CHEBI:57692"/>
    </ligand>
</feature>
<dbReference type="PANTHER" id="PTHR48105">
    <property type="entry name" value="THIOREDOXIN REDUCTASE 1-RELATED-RELATED"/>
    <property type="match status" value="1"/>
</dbReference>
<dbReference type="PRINTS" id="PR00368">
    <property type="entry name" value="FADPNR"/>
</dbReference>
<organism evidence="8">
    <name type="scientific">Metalysinibacillus saudimassiliensis</name>
    <dbReference type="NCBI Taxonomy" id="1461583"/>
    <lineage>
        <taxon>Bacteria</taxon>
        <taxon>Bacillati</taxon>
        <taxon>Bacillota</taxon>
        <taxon>Bacilli</taxon>
        <taxon>Bacillales</taxon>
        <taxon>Caryophanaceae</taxon>
        <taxon>Metalysinibacillus</taxon>
    </lineage>
</organism>
<feature type="domain" description="FAD/NAD(P)-binding" evidence="7">
    <location>
        <begin position="5"/>
        <end position="299"/>
    </location>
</feature>
<feature type="binding site" evidence="6">
    <location>
        <position position="121"/>
    </location>
    <ligand>
        <name>FAD</name>
        <dbReference type="ChEBI" id="CHEBI:57692"/>
    </ligand>
</feature>
<accession>A0A078M041</accession>
<keyword evidence="4 6" id="KW-0521">NADP</keyword>
<evidence type="ECO:0000313" key="8">
    <source>
        <dbReference type="EMBL" id="CEA00728.1"/>
    </source>
</evidence>
<evidence type="ECO:0000256" key="6">
    <source>
        <dbReference type="HAMAP-Rule" id="MF_01685"/>
    </source>
</evidence>
<dbReference type="GO" id="GO:0004324">
    <property type="term" value="F:ferredoxin-NADP+ reductase activity"/>
    <property type="evidence" value="ECO:0007669"/>
    <property type="project" value="UniProtKB-UniRule"/>
</dbReference>